<protein>
    <submittedName>
        <fullName evidence="3">Aldehyde dehydrogenase family protein</fullName>
    </submittedName>
</protein>
<feature type="domain" description="Aldehyde dehydrogenase" evidence="2">
    <location>
        <begin position="3"/>
        <end position="67"/>
    </location>
</feature>
<evidence type="ECO:0000256" key="1">
    <source>
        <dbReference type="ARBA" id="ARBA00023002"/>
    </source>
</evidence>
<dbReference type="InterPro" id="IPR016162">
    <property type="entry name" value="Ald_DH_N"/>
</dbReference>
<dbReference type="Proteomes" id="UP001596422">
    <property type="component" value="Unassembled WGS sequence"/>
</dbReference>
<gene>
    <name evidence="3" type="ORF">ACFQDL_04395</name>
</gene>
<dbReference type="EMBL" id="JBHSWE010000001">
    <property type="protein sequence ID" value="MFC6669422.1"/>
    <property type="molecule type" value="Genomic_DNA"/>
</dbReference>
<proteinExistence type="predicted"/>
<dbReference type="SUPFAM" id="SSF53720">
    <property type="entry name" value="ALDH-like"/>
    <property type="match status" value="1"/>
</dbReference>
<keyword evidence="4" id="KW-1185">Reference proteome</keyword>
<evidence type="ECO:0000313" key="4">
    <source>
        <dbReference type="Proteomes" id="UP001596422"/>
    </source>
</evidence>
<organism evidence="3 4">
    <name type="scientific">Marinobacterium aestuariivivens</name>
    <dbReference type="NCBI Taxonomy" id="1698799"/>
    <lineage>
        <taxon>Bacteria</taxon>
        <taxon>Pseudomonadati</taxon>
        <taxon>Pseudomonadota</taxon>
        <taxon>Gammaproteobacteria</taxon>
        <taxon>Oceanospirillales</taxon>
        <taxon>Oceanospirillaceae</taxon>
        <taxon>Marinobacterium</taxon>
    </lineage>
</organism>
<dbReference type="RefSeq" id="WP_379907979.1">
    <property type="nucleotide sequence ID" value="NZ_JBHSWE010000001.1"/>
</dbReference>
<sequence>MSQIEVFNPFTGERVFSQPSETFEAMCRRIDDAQKAARAWRKLDPTQRAEQIQAALDYFRLHRDAIAGA</sequence>
<reference evidence="4" key="1">
    <citation type="journal article" date="2019" name="Int. J. Syst. Evol. Microbiol.">
        <title>The Global Catalogue of Microorganisms (GCM) 10K type strain sequencing project: providing services to taxonomists for standard genome sequencing and annotation.</title>
        <authorList>
            <consortium name="The Broad Institute Genomics Platform"/>
            <consortium name="The Broad Institute Genome Sequencing Center for Infectious Disease"/>
            <person name="Wu L."/>
            <person name="Ma J."/>
        </authorList>
    </citation>
    <scope>NUCLEOTIDE SEQUENCE [LARGE SCALE GENOMIC DNA]</scope>
    <source>
        <strain evidence="4">NBRC 111756</strain>
    </source>
</reference>
<comment type="caution">
    <text evidence="3">The sequence shown here is derived from an EMBL/GenBank/DDBJ whole genome shotgun (WGS) entry which is preliminary data.</text>
</comment>
<name>A0ABW1ZW51_9GAMM</name>
<evidence type="ECO:0000259" key="2">
    <source>
        <dbReference type="Pfam" id="PF00171"/>
    </source>
</evidence>
<dbReference type="InterPro" id="IPR015590">
    <property type="entry name" value="Aldehyde_DH_dom"/>
</dbReference>
<dbReference type="InterPro" id="IPR016161">
    <property type="entry name" value="Ald_DH/histidinol_DH"/>
</dbReference>
<accession>A0ABW1ZW51</accession>
<dbReference type="Gene3D" id="3.40.605.10">
    <property type="entry name" value="Aldehyde Dehydrogenase, Chain A, domain 1"/>
    <property type="match status" value="1"/>
</dbReference>
<dbReference type="Pfam" id="PF00171">
    <property type="entry name" value="Aldedh"/>
    <property type="match status" value="1"/>
</dbReference>
<keyword evidence="1" id="KW-0560">Oxidoreductase</keyword>
<evidence type="ECO:0000313" key="3">
    <source>
        <dbReference type="EMBL" id="MFC6669422.1"/>
    </source>
</evidence>